<dbReference type="InterPro" id="IPR033738">
    <property type="entry name" value="AsnB_N"/>
</dbReference>
<evidence type="ECO:0000259" key="11">
    <source>
        <dbReference type="PROSITE" id="PS51278"/>
    </source>
</evidence>
<dbReference type="Proteomes" id="UP000184452">
    <property type="component" value="Unassembled WGS sequence"/>
</dbReference>
<keyword evidence="13" id="KW-1185">Reference proteome</keyword>
<evidence type="ECO:0000256" key="10">
    <source>
        <dbReference type="PIRSR" id="PIRSR001589-2"/>
    </source>
</evidence>
<dbReference type="InterPro" id="IPR051786">
    <property type="entry name" value="ASN_synthetase/amidase"/>
</dbReference>
<keyword evidence="4 10" id="KW-0547">Nucleotide-binding</keyword>
<dbReference type="GO" id="GO:0005524">
    <property type="term" value="F:ATP binding"/>
    <property type="evidence" value="ECO:0007669"/>
    <property type="project" value="UniProtKB-KW"/>
</dbReference>
<feature type="active site" description="For GATase activity" evidence="9">
    <location>
        <position position="2"/>
    </location>
</feature>
<evidence type="ECO:0000256" key="4">
    <source>
        <dbReference type="ARBA" id="ARBA00022741"/>
    </source>
</evidence>
<name>A0A1M6M0J8_9ACTN</name>
<dbReference type="PANTHER" id="PTHR43284:SF1">
    <property type="entry name" value="ASPARAGINE SYNTHETASE"/>
    <property type="match status" value="1"/>
</dbReference>
<dbReference type="SUPFAM" id="SSF52402">
    <property type="entry name" value="Adenine nucleotide alpha hydrolases-like"/>
    <property type="match status" value="1"/>
</dbReference>
<keyword evidence="5 10" id="KW-0067">ATP-binding</keyword>
<comment type="similarity">
    <text evidence="2">Belongs to the asparagine synthetase family.</text>
</comment>
<keyword evidence="9" id="KW-0028">Amino-acid biosynthesis</keyword>
<dbReference type="PANTHER" id="PTHR43284">
    <property type="entry name" value="ASPARAGINE SYNTHETASE (GLUTAMINE-HYDROLYZING)"/>
    <property type="match status" value="1"/>
</dbReference>
<feature type="domain" description="Glutamine amidotransferase type-2" evidence="11">
    <location>
        <begin position="2"/>
        <end position="207"/>
    </location>
</feature>
<protein>
    <recommendedName>
        <fullName evidence="3">asparagine synthase (glutamine-hydrolyzing)</fullName>
        <ecNumber evidence="3">6.3.5.4</ecNumber>
    </recommendedName>
</protein>
<proteinExistence type="inferred from homology"/>
<evidence type="ECO:0000256" key="3">
    <source>
        <dbReference type="ARBA" id="ARBA00012737"/>
    </source>
</evidence>
<evidence type="ECO:0000256" key="6">
    <source>
        <dbReference type="ARBA" id="ARBA00022888"/>
    </source>
</evidence>
<dbReference type="CDD" id="cd01991">
    <property type="entry name" value="Asn_synthase_B_C"/>
    <property type="match status" value="1"/>
</dbReference>
<reference evidence="12 13" key="1">
    <citation type="submission" date="2016-11" db="EMBL/GenBank/DDBJ databases">
        <authorList>
            <person name="Jaros S."/>
            <person name="Januszkiewicz K."/>
            <person name="Wedrychowicz H."/>
        </authorList>
    </citation>
    <scope>NUCLEOTIDE SEQUENCE [LARGE SCALE GENOMIC DNA]</scope>
    <source>
        <strain evidence="12 13">CGMCC 4.5723</strain>
    </source>
</reference>
<evidence type="ECO:0000256" key="8">
    <source>
        <dbReference type="ARBA" id="ARBA00048741"/>
    </source>
</evidence>
<dbReference type="Pfam" id="PF13522">
    <property type="entry name" value="GATase_6"/>
    <property type="match status" value="1"/>
</dbReference>
<keyword evidence="7 9" id="KW-0315">Glutamine amidotransferase</keyword>
<organism evidence="12 13">
    <name type="scientific">Nocardiopsis flavescens</name>
    <dbReference type="NCBI Taxonomy" id="758803"/>
    <lineage>
        <taxon>Bacteria</taxon>
        <taxon>Bacillati</taxon>
        <taxon>Actinomycetota</taxon>
        <taxon>Actinomycetes</taxon>
        <taxon>Streptosporangiales</taxon>
        <taxon>Nocardiopsidaceae</taxon>
        <taxon>Nocardiopsis</taxon>
    </lineage>
</organism>
<dbReference type="InterPro" id="IPR017932">
    <property type="entry name" value="GATase_2_dom"/>
</dbReference>
<dbReference type="InterPro" id="IPR029055">
    <property type="entry name" value="Ntn_hydrolases_N"/>
</dbReference>
<gene>
    <name evidence="12" type="ORF">SAMN05421803_109134</name>
</gene>
<dbReference type="InterPro" id="IPR006426">
    <property type="entry name" value="Asn_synth_AEB"/>
</dbReference>
<dbReference type="OrthoDB" id="9763290at2"/>
<dbReference type="SUPFAM" id="SSF56235">
    <property type="entry name" value="N-terminal nucleophile aminohydrolases (Ntn hydrolases)"/>
    <property type="match status" value="1"/>
</dbReference>
<dbReference type="GO" id="GO:0004066">
    <property type="term" value="F:asparagine synthase (glutamine-hydrolyzing) activity"/>
    <property type="evidence" value="ECO:0007669"/>
    <property type="project" value="UniProtKB-EC"/>
</dbReference>
<dbReference type="PROSITE" id="PS51278">
    <property type="entry name" value="GATASE_TYPE_2"/>
    <property type="match status" value="1"/>
</dbReference>
<dbReference type="STRING" id="758803.SAMN05421803_109134"/>
<dbReference type="RefSeq" id="WP_073380197.1">
    <property type="nucleotide sequence ID" value="NZ_FQZK01000009.1"/>
</dbReference>
<dbReference type="GO" id="GO:0005829">
    <property type="term" value="C:cytosol"/>
    <property type="evidence" value="ECO:0007669"/>
    <property type="project" value="TreeGrafter"/>
</dbReference>
<evidence type="ECO:0000256" key="5">
    <source>
        <dbReference type="ARBA" id="ARBA00022840"/>
    </source>
</evidence>
<dbReference type="InterPro" id="IPR001962">
    <property type="entry name" value="Asn_synthase"/>
</dbReference>
<evidence type="ECO:0000313" key="12">
    <source>
        <dbReference type="EMBL" id="SHJ76997.1"/>
    </source>
</evidence>
<dbReference type="EMBL" id="FQZK01000009">
    <property type="protein sequence ID" value="SHJ76997.1"/>
    <property type="molecule type" value="Genomic_DNA"/>
</dbReference>
<sequence length="588" mass="63108">MCGVAGLAGPDAHLHTDTVTAMSATQRHRGPDGTRTACTGDGHAVMAMNILKIVDPTAENGPYSDPATGLMLVVNGEVFNHREIVRQRDIALGPGETDAHVLLRAWAQAGPRVLEEAEGMFALAVYDPRRRTLHLARDRFGEKPLYWRADGSRIAFASEVAGLIGYGPAPVVYRPEMAALETPIGTDTPYQGIQLLPPGNLLTFDLRSASITHTRWWDLAATEPATTTYTSALDQAVDLLESTVAGRAHSGRSALLLSGGLDSALLAHLLRPEVCVTVRYPGRERFDESATAARVARTIGAELLVVEPGPGDLRAELGRIVSALDYPVGNASLLSEHMAYRAIADAGIRVVYGGLGPDELLMGYARHALTLFGPRAVEQGLDAYRPLAAKLLHDAGPDRGEQETVTRLIARGPDPQNRVSSLVADCFERAGGDTSRALTLVELATAWRPLVSTSDKLASAFGLERRSPYLARGFAEFCYSLPVSHKITRPALGKRILRDAARELGVGQEVWAATDKKGFASPVPAWLNDPGLLSPWCEESIRTALTTAPSALLPLLKAGLEPAARFDRTRAQALLTAYWVAGSQRHAA</sequence>
<dbReference type="PIRSF" id="PIRSF001589">
    <property type="entry name" value="Asn_synthetase_glu-h"/>
    <property type="match status" value="1"/>
</dbReference>
<dbReference type="GO" id="GO:0006529">
    <property type="term" value="P:asparagine biosynthetic process"/>
    <property type="evidence" value="ECO:0007669"/>
    <property type="project" value="UniProtKB-KW"/>
</dbReference>
<comment type="catalytic activity">
    <reaction evidence="8">
        <text>L-aspartate + L-glutamine + ATP + H2O = L-asparagine + L-glutamate + AMP + diphosphate + H(+)</text>
        <dbReference type="Rhea" id="RHEA:12228"/>
        <dbReference type="ChEBI" id="CHEBI:15377"/>
        <dbReference type="ChEBI" id="CHEBI:15378"/>
        <dbReference type="ChEBI" id="CHEBI:29985"/>
        <dbReference type="ChEBI" id="CHEBI:29991"/>
        <dbReference type="ChEBI" id="CHEBI:30616"/>
        <dbReference type="ChEBI" id="CHEBI:33019"/>
        <dbReference type="ChEBI" id="CHEBI:58048"/>
        <dbReference type="ChEBI" id="CHEBI:58359"/>
        <dbReference type="ChEBI" id="CHEBI:456215"/>
        <dbReference type="EC" id="6.3.5.4"/>
    </reaction>
</comment>
<dbReference type="CDD" id="cd00712">
    <property type="entry name" value="AsnB"/>
    <property type="match status" value="1"/>
</dbReference>
<evidence type="ECO:0000256" key="7">
    <source>
        <dbReference type="ARBA" id="ARBA00022962"/>
    </source>
</evidence>
<dbReference type="Gene3D" id="3.40.50.620">
    <property type="entry name" value="HUPs"/>
    <property type="match status" value="1"/>
</dbReference>
<feature type="binding site" evidence="10">
    <location>
        <position position="98"/>
    </location>
    <ligand>
        <name>L-glutamine</name>
        <dbReference type="ChEBI" id="CHEBI:58359"/>
    </ligand>
</feature>
<evidence type="ECO:0000256" key="2">
    <source>
        <dbReference type="ARBA" id="ARBA00005752"/>
    </source>
</evidence>
<accession>A0A1M6M0J8</accession>
<evidence type="ECO:0000313" key="13">
    <source>
        <dbReference type="Proteomes" id="UP000184452"/>
    </source>
</evidence>
<evidence type="ECO:0000256" key="9">
    <source>
        <dbReference type="PIRSR" id="PIRSR001589-1"/>
    </source>
</evidence>
<dbReference type="Pfam" id="PF00733">
    <property type="entry name" value="Asn_synthase"/>
    <property type="match status" value="1"/>
</dbReference>
<dbReference type="InterPro" id="IPR014729">
    <property type="entry name" value="Rossmann-like_a/b/a_fold"/>
</dbReference>
<keyword evidence="6 9" id="KW-0061">Asparagine biosynthesis</keyword>
<evidence type="ECO:0000256" key="1">
    <source>
        <dbReference type="ARBA" id="ARBA00005187"/>
    </source>
</evidence>
<dbReference type="AlphaFoldDB" id="A0A1M6M0J8"/>
<dbReference type="Gene3D" id="3.60.20.10">
    <property type="entry name" value="Glutamine Phosphoribosylpyrophosphate, subunit 1, domain 1"/>
    <property type="match status" value="1"/>
</dbReference>
<feature type="binding site" evidence="10">
    <location>
        <position position="256"/>
    </location>
    <ligand>
        <name>ATP</name>
        <dbReference type="ChEBI" id="CHEBI:30616"/>
    </ligand>
</feature>
<dbReference type="EC" id="6.3.5.4" evidence="3"/>
<comment type="pathway">
    <text evidence="1">Amino-acid biosynthesis; L-asparagine biosynthesis; L-asparagine from L-aspartate (L-Gln route): step 1/1.</text>
</comment>